<dbReference type="Proteomes" id="UP000199372">
    <property type="component" value="Unassembled WGS sequence"/>
</dbReference>
<dbReference type="InterPro" id="IPR005123">
    <property type="entry name" value="Oxoglu/Fe-dep_dioxygenase_dom"/>
</dbReference>
<gene>
    <name evidence="9" type="ORF">SAMN04488011_101257</name>
</gene>
<keyword evidence="4 7" id="KW-0223">Dioxygenase</keyword>
<dbReference type="GO" id="GO:0005506">
    <property type="term" value="F:iron ion binding"/>
    <property type="evidence" value="ECO:0007669"/>
    <property type="project" value="UniProtKB-UniRule"/>
</dbReference>
<evidence type="ECO:0000256" key="2">
    <source>
        <dbReference type="ARBA" id="ARBA00022723"/>
    </source>
</evidence>
<dbReference type="GO" id="GO:0006879">
    <property type="term" value="P:intracellular iron ion homeostasis"/>
    <property type="evidence" value="ECO:0007669"/>
    <property type="project" value="TreeGrafter"/>
</dbReference>
<dbReference type="Pfam" id="PF18331">
    <property type="entry name" value="PKHD_C"/>
    <property type="match status" value="1"/>
</dbReference>
<proteinExistence type="inferred from homology"/>
<evidence type="ECO:0000256" key="1">
    <source>
        <dbReference type="ARBA" id="ARBA00001961"/>
    </source>
</evidence>
<dbReference type="PROSITE" id="PS51471">
    <property type="entry name" value="FE2OG_OXY"/>
    <property type="match status" value="1"/>
</dbReference>
<dbReference type="Pfam" id="PF13640">
    <property type="entry name" value="2OG-FeII_Oxy_3"/>
    <property type="match status" value="1"/>
</dbReference>
<evidence type="ECO:0000256" key="4">
    <source>
        <dbReference type="ARBA" id="ARBA00022964"/>
    </source>
</evidence>
<evidence type="ECO:0000256" key="7">
    <source>
        <dbReference type="HAMAP-Rule" id="MF_00657"/>
    </source>
</evidence>
<dbReference type="InterPro" id="IPR044862">
    <property type="entry name" value="Pro_4_hyd_alph_FE2OG_OXY"/>
</dbReference>
<dbReference type="EMBL" id="FOCM01000001">
    <property type="protein sequence ID" value="SEM72766.1"/>
    <property type="molecule type" value="Genomic_DNA"/>
</dbReference>
<dbReference type="RefSeq" id="WP_214606822.1">
    <property type="nucleotide sequence ID" value="NZ_FOCM01000001.1"/>
</dbReference>
<reference evidence="10" key="1">
    <citation type="submission" date="2016-10" db="EMBL/GenBank/DDBJ databases">
        <authorList>
            <person name="Varghese N."/>
            <person name="Submissions S."/>
        </authorList>
    </citation>
    <scope>NUCLEOTIDE SEQUENCE [LARGE SCALE GENOMIC DNA]</scope>
    <source>
        <strain evidence="10">DSM 26893</strain>
    </source>
</reference>
<keyword evidence="2 7" id="KW-0479">Metal-binding</keyword>
<feature type="binding site" evidence="7">
    <location>
        <position position="151"/>
    </location>
    <ligand>
        <name>Fe cation</name>
        <dbReference type="ChEBI" id="CHEBI:24875"/>
    </ligand>
</feature>
<evidence type="ECO:0000256" key="3">
    <source>
        <dbReference type="ARBA" id="ARBA00022896"/>
    </source>
</evidence>
<dbReference type="GO" id="GO:0031418">
    <property type="term" value="F:L-ascorbic acid binding"/>
    <property type="evidence" value="ECO:0007669"/>
    <property type="project" value="UniProtKB-KW"/>
</dbReference>
<feature type="binding site" evidence="7">
    <location>
        <position position="94"/>
    </location>
    <ligand>
        <name>Fe cation</name>
        <dbReference type="ChEBI" id="CHEBI:24875"/>
    </ligand>
</feature>
<dbReference type="NCBIfam" id="NF003974">
    <property type="entry name" value="PRK05467.1-3"/>
    <property type="match status" value="1"/>
</dbReference>
<dbReference type="GO" id="GO:0006974">
    <property type="term" value="P:DNA damage response"/>
    <property type="evidence" value="ECO:0007669"/>
    <property type="project" value="TreeGrafter"/>
</dbReference>
<protein>
    <submittedName>
        <fullName evidence="9">PKHD-type hydroxylase</fullName>
    </submittedName>
</protein>
<dbReference type="HAMAP" id="MF_00657">
    <property type="entry name" value="Hydroxyl_YbiX"/>
    <property type="match status" value="1"/>
</dbReference>
<accession>A0A1H8AQJ0</accession>
<feature type="binding site" evidence="7">
    <location>
        <position position="161"/>
    </location>
    <ligand>
        <name>2-oxoglutarate</name>
        <dbReference type="ChEBI" id="CHEBI:16810"/>
    </ligand>
</feature>
<dbReference type="InterPro" id="IPR006620">
    <property type="entry name" value="Pro_4_hyd_alph"/>
</dbReference>
<dbReference type="PANTHER" id="PTHR41536">
    <property type="entry name" value="PKHD-TYPE HYDROXYLASE YBIX"/>
    <property type="match status" value="1"/>
</dbReference>
<dbReference type="InterPro" id="IPR023550">
    <property type="entry name" value="PKHD_hydroxylase"/>
</dbReference>
<keyword evidence="5 7" id="KW-0560">Oxidoreductase</keyword>
<feature type="domain" description="Fe2OG dioxygenase" evidence="8">
    <location>
        <begin position="76"/>
        <end position="170"/>
    </location>
</feature>
<dbReference type="SMART" id="SM00702">
    <property type="entry name" value="P4Hc"/>
    <property type="match status" value="1"/>
</dbReference>
<feature type="binding site" evidence="7">
    <location>
        <position position="96"/>
    </location>
    <ligand>
        <name>Fe cation</name>
        <dbReference type="ChEBI" id="CHEBI:24875"/>
    </ligand>
</feature>
<evidence type="ECO:0000259" key="8">
    <source>
        <dbReference type="PROSITE" id="PS51471"/>
    </source>
</evidence>
<dbReference type="NCBIfam" id="NF003975">
    <property type="entry name" value="PRK05467.1-4"/>
    <property type="match status" value="1"/>
</dbReference>
<dbReference type="PANTHER" id="PTHR41536:SF1">
    <property type="entry name" value="PKHD-TYPE HYDROXYLASE YBIX"/>
    <property type="match status" value="1"/>
</dbReference>
<sequence>MILIEDIFDRHGLAALREAAAALPFEDGAASAGRLARQVKRNAQAGPGPARDAVVAQVEAALLRHPVFAAAARPKAFARILISRYGPGQAYGAHVDDALMQGARTDLSFTLALTPPEDYEGGALVIQDRVESRGFRLNAGELVLYPSDTLHEVQPVTTGERMAIVGWVTSWIRSPQHRDILFDLDTAIAAEEAGAGDREQLSRLARTRSNLLRLWAE</sequence>
<dbReference type="AlphaFoldDB" id="A0A1H8AQJ0"/>
<name>A0A1H8AQJ0_9RHOB</name>
<keyword evidence="3 7" id="KW-0847">Vitamin C</keyword>
<dbReference type="InterPro" id="IPR041097">
    <property type="entry name" value="PKHD_C"/>
</dbReference>
<dbReference type="Gene3D" id="2.60.120.620">
    <property type="entry name" value="q2cbj1_9rhob like domain"/>
    <property type="match status" value="1"/>
</dbReference>
<evidence type="ECO:0000313" key="9">
    <source>
        <dbReference type="EMBL" id="SEM72766.1"/>
    </source>
</evidence>
<keyword evidence="10" id="KW-1185">Reference proteome</keyword>
<comment type="cofactor">
    <cofactor evidence="1 7">
        <name>L-ascorbate</name>
        <dbReference type="ChEBI" id="CHEBI:38290"/>
    </cofactor>
</comment>
<dbReference type="GO" id="GO:0016706">
    <property type="term" value="F:2-oxoglutarate-dependent dioxygenase activity"/>
    <property type="evidence" value="ECO:0007669"/>
    <property type="project" value="UniProtKB-UniRule"/>
</dbReference>
<organism evidence="9 10">
    <name type="scientific">Palleronia pelagia</name>
    <dbReference type="NCBI Taxonomy" id="387096"/>
    <lineage>
        <taxon>Bacteria</taxon>
        <taxon>Pseudomonadati</taxon>
        <taxon>Pseudomonadota</taxon>
        <taxon>Alphaproteobacteria</taxon>
        <taxon>Rhodobacterales</taxon>
        <taxon>Roseobacteraceae</taxon>
        <taxon>Palleronia</taxon>
    </lineage>
</organism>
<evidence type="ECO:0000313" key="10">
    <source>
        <dbReference type="Proteomes" id="UP000199372"/>
    </source>
</evidence>
<dbReference type="Gene3D" id="4.10.860.20">
    <property type="entry name" value="Rabenosyn, Rab binding domain"/>
    <property type="match status" value="1"/>
</dbReference>
<evidence type="ECO:0000256" key="5">
    <source>
        <dbReference type="ARBA" id="ARBA00023002"/>
    </source>
</evidence>
<keyword evidence="6 7" id="KW-0408">Iron</keyword>
<evidence type="ECO:0000256" key="6">
    <source>
        <dbReference type="ARBA" id="ARBA00023004"/>
    </source>
</evidence>
<comment type="cofactor">
    <cofactor evidence="7">
        <name>Fe(2+)</name>
        <dbReference type="ChEBI" id="CHEBI:29033"/>
    </cofactor>
    <text evidence="7">Binds 1 Fe(2+) ion per subunit.</text>
</comment>